<proteinExistence type="predicted"/>
<reference evidence="1" key="1">
    <citation type="submission" date="2022-06" db="EMBL/GenBank/DDBJ databases">
        <authorList>
            <person name="Goudenege D."/>
            <person name="Le Roux F."/>
        </authorList>
    </citation>
    <scope>NUCLEOTIDE SEQUENCE</scope>
    <source>
        <strain evidence="1">12-063</strain>
    </source>
</reference>
<evidence type="ECO:0000313" key="1">
    <source>
        <dbReference type="EMBL" id="CAH8233494.1"/>
    </source>
</evidence>
<name>A0ABM9FS57_9VIBR</name>
<gene>
    <name evidence="1" type="ORF">VAE063_950168</name>
</gene>
<sequence length="90" mass="10475">MSKCNCFDENLERIKERVNAQLPDGATDLKVEWEGYSFFFSGDRVPVNPQVNIEYRQMKKDKTPAKNLTKESVRMLCSYCPFCGRELENS</sequence>
<comment type="caution">
    <text evidence="1">The sequence shown here is derived from an EMBL/GenBank/DDBJ whole genome shotgun (WGS) entry which is preliminary data.</text>
</comment>
<keyword evidence="2" id="KW-1185">Reference proteome</keyword>
<protein>
    <submittedName>
        <fullName evidence="1">Uncharacterized protein</fullName>
    </submittedName>
</protein>
<dbReference type="Proteomes" id="UP001152658">
    <property type="component" value="Unassembled WGS sequence"/>
</dbReference>
<organism evidence="1 2">
    <name type="scientific">Vibrio aestuarianus</name>
    <dbReference type="NCBI Taxonomy" id="28171"/>
    <lineage>
        <taxon>Bacteria</taxon>
        <taxon>Pseudomonadati</taxon>
        <taxon>Pseudomonadota</taxon>
        <taxon>Gammaproteobacteria</taxon>
        <taxon>Vibrionales</taxon>
        <taxon>Vibrionaceae</taxon>
        <taxon>Vibrio</taxon>
    </lineage>
</organism>
<accession>A0ABM9FS57</accession>
<dbReference type="RefSeq" id="WP_168522616.1">
    <property type="nucleotide sequence ID" value="NZ_CALYLA010000019.1"/>
</dbReference>
<dbReference type="EMBL" id="CALYLK010000136">
    <property type="protein sequence ID" value="CAH8233494.1"/>
    <property type="molecule type" value="Genomic_DNA"/>
</dbReference>
<evidence type="ECO:0000313" key="2">
    <source>
        <dbReference type="Proteomes" id="UP001152658"/>
    </source>
</evidence>